<name>A0AA39JRT2_9AGAR</name>
<comment type="caution">
    <text evidence="2">The sequence shown here is derived from an EMBL/GenBank/DDBJ whole genome shotgun (WGS) entry which is preliminary data.</text>
</comment>
<dbReference type="Proteomes" id="UP001175226">
    <property type="component" value="Unassembled WGS sequence"/>
</dbReference>
<proteinExistence type="predicted"/>
<organism evidence="2 3">
    <name type="scientific">Armillaria borealis</name>
    <dbReference type="NCBI Taxonomy" id="47425"/>
    <lineage>
        <taxon>Eukaryota</taxon>
        <taxon>Fungi</taxon>
        <taxon>Dikarya</taxon>
        <taxon>Basidiomycota</taxon>
        <taxon>Agaricomycotina</taxon>
        <taxon>Agaricomycetes</taxon>
        <taxon>Agaricomycetidae</taxon>
        <taxon>Agaricales</taxon>
        <taxon>Marasmiineae</taxon>
        <taxon>Physalacriaceae</taxon>
        <taxon>Armillaria</taxon>
    </lineage>
</organism>
<feature type="compositionally biased region" description="Pro residues" evidence="1">
    <location>
        <begin position="795"/>
        <end position="805"/>
    </location>
</feature>
<gene>
    <name evidence="2" type="ORF">EV421DRAFT_1786727</name>
</gene>
<evidence type="ECO:0000313" key="2">
    <source>
        <dbReference type="EMBL" id="KAK0447554.1"/>
    </source>
</evidence>
<dbReference type="EMBL" id="JAUEPT010000011">
    <property type="protein sequence ID" value="KAK0447554.1"/>
    <property type="molecule type" value="Genomic_DNA"/>
</dbReference>
<feature type="region of interest" description="Disordered" evidence="1">
    <location>
        <begin position="769"/>
        <end position="805"/>
    </location>
</feature>
<accession>A0AA39JRT2</accession>
<feature type="compositionally biased region" description="Polar residues" evidence="1">
    <location>
        <begin position="769"/>
        <end position="781"/>
    </location>
</feature>
<dbReference type="PANTHER" id="PTHR34494">
    <property type="entry name" value="PROTEIN CBG25024"/>
    <property type="match status" value="1"/>
</dbReference>
<dbReference type="AlphaFoldDB" id="A0AA39JRT2"/>
<evidence type="ECO:0000256" key="1">
    <source>
        <dbReference type="SAM" id="MobiDB-lite"/>
    </source>
</evidence>
<keyword evidence="3" id="KW-1185">Reference proteome</keyword>
<dbReference type="PANTHER" id="PTHR34494:SF1">
    <property type="entry name" value="PROTEIN CBG25024"/>
    <property type="match status" value="1"/>
</dbReference>
<reference evidence="2" key="1">
    <citation type="submission" date="2023-06" db="EMBL/GenBank/DDBJ databases">
        <authorList>
            <consortium name="Lawrence Berkeley National Laboratory"/>
            <person name="Ahrendt S."/>
            <person name="Sahu N."/>
            <person name="Indic B."/>
            <person name="Wong-Bajracharya J."/>
            <person name="Merenyi Z."/>
            <person name="Ke H.-M."/>
            <person name="Monk M."/>
            <person name="Kocsube S."/>
            <person name="Drula E."/>
            <person name="Lipzen A."/>
            <person name="Balint B."/>
            <person name="Henrissat B."/>
            <person name="Andreopoulos B."/>
            <person name="Martin F.M."/>
            <person name="Harder C.B."/>
            <person name="Rigling D."/>
            <person name="Ford K.L."/>
            <person name="Foster G.D."/>
            <person name="Pangilinan J."/>
            <person name="Papanicolaou A."/>
            <person name="Barry K."/>
            <person name="LaButti K."/>
            <person name="Viragh M."/>
            <person name="Koriabine M."/>
            <person name="Yan M."/>
            <person name="Riley R."/>
            <person name="Champramary S."/>
            <person name="Plett K.L."/>
            <person name="Tsai I.J."/>
            <person name="Slot J."/>
            <person name="Sipos G."/>
            <person name="Plett J."/>
            <person name="Nagy L.G."/>
            <person name="Grigoriev I.V."/>
        </authorList>
    </citation>
    <scope>NUCLEOTIDE SEQUENCE</scope>
    <source>
        <strain evidence="2">FPL87.14</strain>
    </source>
</reference>
<sequence>MSTIPFISQVKSLWKALTGDTPGAEKIQDEFLDAWKNHPVQQISELADNIPIVGHLKGLVHLALGDTEAFAHSEEAATRTLAVIGAGALTAGTGGAAAPILAGVVAGVVADVAITGIESVRHQQYEPQGYLGAVSELQSDWRGGLFDIIALGVGDAVLGADGSVTKTKFKTTKVFRVEGEGIFLTKRGMVQHGANSRIFSGPGGSVIESPNILKLIVPPDEEEKPVRYKPPAVLCLNVGDASRAETYYAQKLLQYHEAAEKLRNDTDAATTSHPTAFHFKIKSFRILSNDAERMFRDVPQDGDPSPTGVRRVDITKTSKSFECPKPVYAPLIEKAIPDTFQEVQPTWLLHLPPRFLEAMRDHQVAFGRVRTFVIVTSKFTKLSLISNIQQKITNQEFKRLEHGPVSLSILSQQGIDSVEVRMEPVRRLRQSREVKCGRKVVRDIDHGRHMEYLAEFSDGSTSWILSRNVALDLKQEYWNVMTTGAKETTEIVNSDPSTGKVTVKRPDGTTEVIDQTKIFWQQETTPTRLSDAELEALLYHGHFGIDARDFIPCTVTINTDWARVEIQSASAAFMKDPAADKADEYVGVQFDAGSIQLSEPNSHNFVSPGRDIPLFIANNGSPFDIKVTHGADASWLDDRQGKVVVGLPDERLESHVDKSNTDLNTTTFHIRPVILTAGLLNVESDWGAIEINSRDATIGPDPTVDQSIYKNVTFTPTSMKLVTSIFNQKFVIPFLFLIRDEKIDITITHGLDKSHHDQLGQASALFGQKTYTSPRNPGNTHDNPKSFTDCKVNARPPPIPVHLTH</sequence>
<protein>
    <submittedName>
        <fullName evidence="2">Uncharacterized protein</fullName>
    </submittedName>
</protein>
<evidence type="ECO:0000313" key="3">
    <source>
        <dbReference type="Proteomes" id="UP001175226"/>
    </source>
</evidence>